<accession>A0ABP9HXH6</accession>
<evidence type="ECO:0008006" key="3">
    <source>
        <dbReference type="Google" id="ProtNLM"/>
    </source>
</evidence>
<proteinExistence type="predicted"/>
<evidence type="ECO:0000313" key="2">
    <source>
        <dbReference type="Proteomes" id="UP001501195"/>
    </source>
</evidence>
<dbReference type="Proteomes" id="UP001501195">
    <property type="component" value="Unassembled WGS sequence"/>
</dbReference>
<sequence>MLRERVGVEVELLAPRGSSRAELAAELARRTGGTARAVFHADAEPSLVPGMGNFLHLTRGFAVHRADGTELCTLVDDITIREGLDRTAGPRPGWFRVLSDDARLLRLVENLADPAAGPDTVLDPVAAAFGVAVQRIGPVRRLDDSGGATVALVAPLPGERERPCEVVTPPLVRDHLAALEELLAPARELGFTVPVEAAVHLHLDGAPFRDGAAFRNLVRLFGRWRGPLRRVLGTNPACRRLRPLPADLLALVEDPGLRRGGWPALRAAAAGTGLTKFFDVNLTALLTDTPRRDTVEVRVLPGSLHGAEVVQRAAVVEGLLRRCRAPEPLPAPPAAPAAADAALVALAGG</sequence>
<dbReference type="EMBL" id="BAABIL010000310">
    <property type="protein sequence ID" value="GAA4980792.1"/>
    <property type="molecule type" value="Genomic_DNA"/>
</dbReference>
<organism evidence="1 2">
    <name type="scientific">Kineococcus glutinatus</name>
    <dbReference type="NCBI Taxonomy" id="1070872"/>
    <lineage>
        <taxon>Bacteria</taxon>
        <taxon>Bacillati</taxon>
        <taxon>Actinomycetota</taxon>
        <taxon>Actinomycetes</taxon>
        <taxon>Kineosporiales</taxon>
        <taxon>Kineosporiaceae</taxon>
        <taxon>Kineococcus</taxon>
    </lineage>
</organism>
<evidence type="ECO:0000313" key="1">
    <source>
        <dbReference type="EMBL" id="GAA4980792.1"/>
    </source>
</evidence>
<dbReference type="InterPro" id="IPR022025">
    <property type="entry name" value="Amidoligase_2"/>
</dbReference>
<keyword evidence="2" id="KW-1185">Reference proteome</keyword>
<reference evidence="2" key="1">
    <citation type="journal article" date="2019" name="Int. J. Syst. Evol. Microbiol.">
        <title>The Global Catalogue of Microorganisms (GCM) 10K type strain sequencing project: providing services to taxonomists for standard genome sequencing and annotation.</title>
        <authorList>
            <consortium name="The Broad Institute Genomics Platform"/>
            <consortium name="The Broad Institute Genome Sequencing Center for Infectious Disease"/>
            <person name="Wu L."/>
            <person name="Ma J."/>
        </authorList>
    </citation>
    <scope>NUCLEOTIDE SEQUENCE [LARGE SCALE GENOMIC DNA]</scope>
    <source>
        <strain evidence="2">JCM 18126</strain>
    </source>
</reference>
<comment type="caution">
    <text evidence="1">The sequence shown here is derived from an EMBL/GenBank/DDBJ whole genome shotgun (WGS) entry which is preliminary data.</text>
</comment>
<dbReference type="Pfam" id="PF12224">
    <property type="entry name" value="Amidoligase_2"/>
    <property type="match status" value="1"/>
</dbReference>
<protein>
    <recommendedName>
        <fullName evidence="3">Amidoligase enzyme</fullName>
    </recommendedName>
</protein>
<gene>
    <name evidence="1" type="ORF">GCM10023225_21100</name>
</gene>
<name>A0ABP9HXH6_9ACTN</name>